<protein>
    <submittedName>
        <fullName evidence="2">Uncharacterized protein</fullName>
    </submittedName>
</protein>
<dbReference type="EMBL" id="JALLPB020000045">
    <property type="protein sequence ID" value="KAL3823139.1"/>
    <property type="molecule type" value="Genomic_DNA"/>
</dbReference>
<evidence type="ECO:0000256" key="1">
    <source>
        <dbReference type="SAM" id="Phobius"/>
    </source>
</evidence>
<keyword evidence="1" id="KW-0472">Membrane</keyword>
<evidence type="ECO:0000313" key="2">
    <source>
        <dbReference type="EMBL" id="KAL3823139.1"/>
    </source>
</evidence>
<keyword evidence="3" id="KW-1185">Reference proteome</keyword>
<keyword evidence="1" id="KW-1133">Transmembrane helix</keyword>
<accession>A0ABD3SF30</accession>
<sequence>MTATCSESLPRRRRRVRFNAQVTGYCVLSHDYPSDYFYTRSDIKRFRREALEERREYKREEGGTDSSAPSPVERAFDIATSSAISAFVLIIGLVAATMACLPILLLLKVSSMLFFPFASCHDDVDSSILPYSPPTDVEASSLAERILFNFIGSRPLSDSSGGNYEKPCIATMLS</sequence>
<dbReference type="Proteomes" id="UP001530377">
    <property type="component" value="Unassembled WGS sequence"/>
</dbReference>
<reference evidence="2 3" key="1">
    <citation type="submission" date="2024-10" db="EMBL/GenBank/DDBJ databases">
        <title>Updated reference genomes for cyclostephanoid diatoms.</title>
        <authorList>
            <person name="Roberts W.R."/>
            <person name="Alverson A.J."/>
        </authorList>
    </citation>
    <scope>NUCLEOTIDE SEQUENCE [LARGE SCALE GENOMIC DNA]</scope>
    <source>
        <strain evidence="2 3">AJA228-03</strain>
    </source>
</reference>
<evidence type="ECO:0000313" key="3">
    <source>
        <dbReference type="Proteomes" id="UP001530377"/>
    </source>
</evidence>
<keyword evidence="1" id="KW-0812">Transmembrane</keyword>
<proteinExistence type="predicted"/>
<name>A0ABD3SF30_9STRA</name>
<dbReference type="AlphaFoldDB" id="A0ABD3SF30"/>
<gene>
    <name evidence="2" type="ORF">ACHAXA_010395</name>
</gene>
<organism evidence="2 3">
    <name type="scientific">Cyclostephanos tholiformis</name>
    <dbReference type="NCBI Taxonomy" id="382380"/>
    <lineage>
        <taxon>Eukaryota</taxon>
        <taxon>Sar</taxon>
        <taxon>Stramenopiles</taxon>
        <taxon>Ochrophyta</taxon>
        <taxon>Bacillariophyta</taxon>
        <taxon>Coscinodiscophyceae</taxon>
        <taxon>Thalassiosirophycidae</taxon>
        <taxon>Stephanodiscales</taxon>
        <taxon>Stephanodiscaceae</taxon>
        <taxon>Cyclostephanos</taxon>
    </lineage>
</organism>
<comment type="caution">
    <text evidence="2">The sequence shown here is derived from an EMBL/GenBank/DDBJ whole genome shotgun (WGS) entry which is preliminary data.</text>
</comment>
<feature type="transmembrane region" description="Helical" evidence="1">
    <location>
        <begin position="83"/>
        <end position="107"/>
    </location>
</feature>